<keyword evidence="2" id="KW-1185">Reference proteome</keyword>
<dbReference type="InterPro" id="IPR046732">
    <property type="entry name" value="DUF6624"/>
</dbReference>
<name>A0ABP6WD90_9ACTN</name>
<protein>
    <submittedName>
        <fullName evidence="1">Uncharacterized protein</fullName>
    </submittedName>
</protein>
<comment type="caution">
    <text evidence="1">The sequence shown here is derived from an EMBL/GenBank/DDBJ whole genome shotgun (WGS) entry which is preliminary data.</text>
</comment>
<dbReference type="RefSeq" id="WP_345562618.1">
    <property type="nucleotide sequence ID" value="NZ_BAABDQ010000006.1"/>
</dbReference>
<evidence type="ECO:0000313" key="2">
    <source>
        <dbReference type="Proteomes" id="UP001500630"/>
    </source>
</evidence>
<gene>
    <name evidence="1" type="ORF">GCM10022419_033040</name>
</gene>
<sequence>MNTTLRDELLQRMERDQAVRTATPLGQPMTEQARQEWKQVDHDNTRFLQEVIAEHGWPGCDLVGDNASQAAWLLAQHADHDVAFQRRCLDLLQKAAAAGQAEPSHVAYLTDRVCVADGRPQLYGTQYHAPEGHLQPRPIDDPGHLDQRRAQMGLWSARRIRPAHA</sequence>
<accession>A0ABP6WD90</accession>
<proteinExistence type="predicted"/>
<dbReference type="Pfam" id="PF20329">
    <property type="entry name" value="DUF6624"/>
    <property type="match status" value="1"/>
</dbReference>
<organism evidence="1 2">
    <name type="scientific">Nonomuraea rosea</name>
    <dbReference type="NCBI Taxonomy" id="638574"/>
    <lineage>
        <taxon>Bacteria</taxon>
        <taxon>Bacillati</taxon>
        <taxon>Actinomycetota</taxon>
        <taxon>Actinomycetes</taxon>
        <taxon>Streptosporangiales</taxon>
        <taxon>Streptosporangiaceae</taxon>
        <taxon>Nonomuraea</taxon>
    </lineage>
</organism>
<dbReference type="EMBL" id="BAABDQ010000006">
    <property type="protein sequence ID" value="GAA3550184.1"/>
    <property type="molecule type" value="Genomic_DNA"/>
</dbReference>
<evidence type="ECO:0000313" key="1">
    <source>
        <dbReference type="EMBL" id="GAA3550184.1"/>
    </source>
</evidence>
<reference evidence="2" key="1">
    <citation type="journal article" date="2019" name="Int. J. Syst. Evol. Microbiol.">
        <title>The Global Catalogue of Microorganisms (GCM) 10K type strain sequencing project: providing services to taxonomists for standard genome sequencing and annotation.</title>
        <authorList>
            <consortium name="The Broad Institute Genomics Platform"/>
            <consortium name="The Broad Institute Genome Sequencing Center for Infectious Disease"/>
            <person name="Wu L."/>
            <person name="Ma J."/>
        </authorList>
    </citation>
    <scope>NUCLEOTIDE SEQUENCE [LARGE SCALE GENOMIC DNA]</scope>
    <source>
        <strain evidence="2">JCM 17326</strain>
    </source>
</reference>
<dbReference type="Proteomes" id="UP001500630">
    <property type="component" value="Unassembled WGS sequence"/>
</dbReference>